<evidence type="ECO:0000313" key="4">
    <source>
        <dbReference type="Proteomes" id="UP000078555"/>
    </source>
</evidence>
<name>A0A1A8Z567_PLAOA</name>
<organism evidence="1 4">
    <name type="scientific">Plasmodium ovale wallikeri</name>
    <dbReference type="NCBI Taxonomy" id="864142"/>
    <lineage>
        <taxon>Eukaryota</taxon>
        <taxon>Sar</taxon>
        <taxon>Alveolata</taxon>
        <taxon>Apicomplexa</taxon>
        <taxon>Aconoidasida</taxon>
        <taxon>Haemosporida</taxon>
        <taxon>Plasmodiidae</taxon>
        <taxon>Plasmodium</taxon>
        <taxon>Plasmodium (Plasmodium)</taxon>
    </lineage>
</organism>
<keyword evidence="4" id="KW-1185">Reference proteome</keyword>
<reference evidence="3 4" key="2">
    <citation type="submission" date="2016-05" db="EMBL/GenBank/DDBJ databases">
        <authorList>
            <person name="Naeem Raeece"/>
        </authorList>
    </citation>
    <scope>NUCLEOTIDE SEQUENCE [LARGE SCALE GENOMIC DNA]</scope>
</reference>
<reference evidence="1" key="1">
    <citation type="submission" date="2016-05" db="EMBL/GenBank/DDBJ databases">
        <authorList>
            <person name="Lavstsen T."/>
            <person name="Jespersen J.S."/>
        </authorList>
    </citation>
    <scope>NUCLEOTIDE SEQUENCE [LARGE SCALE GENOMIC DNA]</scope>
</reference>
<dbReference type="AlphaFoldDB" id="A0A1A8Z567"/>
<dbReference type="EMBL" id="FLRD01000109">
    <property type="protein sequence ID" value="SBT38935.1"/>
    <property type="molecule type" value="Genomic_DNA"/>
</dbReference>
<proteinExistence type="predicted"/>
<sequence length="155" mass="17476">MVEANALEELRLTRKVANRKTGGRGKLTKIARSNGSIFARIQSCPRKYDVPASHFCTLSTRCTGMFFAILTSVRNFTSTAPLRTHLRSHPFPAQDYIIIPTEHILSRVNICKTTHVLLIRYLAIMPVCIHFCTVAVPHYRTTAVTLFRIAIFSSL</sequence>
<accession>A0A1A8Z567</accession>
<evidence type="ECO:0000313" key="3">
    <source>
        <dbReference type="Proteomes" id="UP000078550"/>
    </source>
</evidence>
<dbReference type="EMBL" id="FLRE01000145">
    <property type="protein sequence ID" value="SBT39573.1"/>
    <property type="molecule type" value="Genomic_DNA"/>
</dbReference>
<protein>
    <submittedName>
        <fullName evidence="1">Uncharacterized protein</fullName>
    </submittedName>
</protein>
<evidence type="ECO:0000313" key="2">
    <source>
        <dbReference type="EMBL" id="SBT39573.1"/>
    </source>
</evidence>
<dbReference type="Proteomes" id="UP000078550">
    <property type="component" value="Unassembled WGS sequence"/>
</dbReference>
<gene>
    <name evidence="1" type="ORF">POVWA1_039090</name>
    <name evidence="2" type="ORF">POVWA2_038050</name>
</gene>
<evidence type="ECO:0000313" key="1">
    <source>
        <dbReference type="EMBL" id="SBT38935.1"/>
    </source>
</evidence>
<dbReference type="Proteomes" id="UP000078555">
    <property type="component" value="Unassembled WGS sequence"/>
</dbReference>